<gene>
    <name evidence="2" type="ORF">B5F14_07705</name>
</gene>
<sequence>MERSFKTIETHTLGEPTRIILEGFPSYNAKSMMEYKEYLMENYDHYRNLLMCEPRGHKDMVGALLVKPISKHADAGVIYMDANRWINMCGHATIGVAMVLVKEKMVEIKKPLTHLTLETPAGLIQVEVKIEKDKIQSISFENIPSFLYQDNCTLDDLNFSISYSGSFFALVDATQFNKEISLENVSYYKTLGVDLLKKMNGHYRVKHPSLPIQGIANIEFYKKTSNGQRNIVVSEEGQIDRSPCGTGTCAKLAYMYATNQLKQNEKFVNESFTGVSFTGEIVRDTKIDEYLAIVPKITGMAYVDGYSTFIIDEEDPLKYGFNINE</sequence>
<dbReference type="SFLD" id="SFLDS00028">
    <property type="entry name" value="Proline_Racemase"/>
    <property type="match status" value="1"/>
</dbReference>
<dbReference type="Gene3D" id="3.10.310.10">
    <property type="entry name" value="Diaminopimelate Epimerase, Chain A, domain 1"/>
    <property type="match status" value="2"/>
</dbReference>
<dbReference type="Proteomes" id="UP000195447">
    <property type="component" value="Unassembled WGS sequence"/>
</dbReference>
<comment type="similarity">
    <text evidence="1">Belongs to the proline racemase family.</text>
</comment>
<reference evidence="3" key="1">
    <citation type="submission" date="2017-04" db="EMBL/GenBank/DDBJ databases">
        <title>Function of individual gut microbiota members based on whole genome sequencing of pure cultures obtained from chicken caecum.</title>
        <authorList>
            <person name="Medvecky M."/>
            <person name="Cejkova D."/>
            <person name="Polansky O."/>
            <person name="Karasova D."/>
            <person name="Kubasova T."/>
            <person name="Cizek A."/>
            <person name="Rychlik I."/>
        </authorList>
    </citation>
    <scope>NUCLEOTIDE SEQUENCE [LARGE SCALE GENOMIC DNA]</scope>
    <source>
        <strain evidence="3">An178</strain>
    </source>
</reference>
<dbReference type="EMBL" id="NFKM01000015">
    <property type="protein sequence ID" value="OUP58963.1"/>
    <property type="molecule type" value="Genomic_DNA"/>
</dbReference>
<keyword evidence="3" id="KW-1185">Reference proteome</keyword>
<dbReference type="AlphaFoldDB" id="A0A1Y4LQK4"/>
<dbReference type="RefSeq" id="WP_087158894.1">
    <property type="nucleotide sequence ID" value="NZ_NFKM01000015.1"/>
</dbReference>
<dbReference type="FunFam" id="3.10.310.10:FF:000003">
    <property type="entry name" value="Proline racemase"/>
    <property type="match status" value="1"/>
</dbReference>
<name>A0A1Y4LQK4_9FIRM</name>
<accession>A0A1Y4LQK4</accession>
<evidence type="ECO:0000313" key="2">
    <source>
        <dbReference type="EMBL" id="OUP58963.1"/>
    </source>
</evidence>
<evidence type="ECO:0000256" key="1">
    <source>
        <dbReference type="ARBA" id="ARBA00007529"/>
    </source>
</evidence>
<proteinExistence type="inferred from homology"/>
<comment type="caution">
    <text evidence="2">The sequence shown here is derived from an EMBL/GenBank/DDBJ whole genome shotgun (WGS) entry which is preliminary data.</text>
</comment>
<evidence type="ECO:0008006" key="4">
    <source>
        <dbReference type="Google" id="ProtNLM"/>
    </source>
</evidence>
<dbReference type="PIRSF" id="PIRSF029792">
    <property type="entry name" value="Pro_racemase"/>
    <property type="match status" value="1"/>
</dbReference>
<dbReference type="GO" id="GO:0047580">
    <property type="term" value="F:4-hydroxyproline epimerase activity"/>
    <property type="evidence" value="ECO:0007669"/>
    <property type="project" value="TreeGrafter"/>
</dbReference>
<evidence type="ECO:0000313" key="3">
    <source>
        <dbReference type="Proteomes" id="UP000195447"/>
    </source>
</evidence>
<dbReference type="SUPFAM" id="SSF54506">
    <property type="entry name" value="Diaminopimelate epimerase-like"/>
    <property type="match status" value="1"/>
</dbReference>
<dbReference type="Pfam" id="PF05544">
    <property type="entry name" value="Pro_racemase"/>
    <property type="match status" value="1"/>
</dbReference>
<dbReference type="PANTHER" id="PTHR33442">
    <property type="entry name" value="TRANS-3-HYDROXY-L-PROLINE DEHYDRATASE"/>
    <property type="match status" value="1"/>
</dbReference>
<protein>
    <recommendedName>
        <fullName evidence="4">Proline racemase</fullName>
    </recommendedName>
</protein>
<dbReference type="InterPro" id="IPR008794">
    <property type="entry name" value="Pro_racemase_fam"/>
</dbReference>
<dbReference type="PANTHER" id="PTHR33442:SF5">
    <property type="entry name" value="BIFUNCTIONAL TRANS-3-HYDROXY-L-PROLINE DEHYDRATASE_2-EPIMERASE"/>
    <property type="match status" value="1"/>
</dbReference>
<organism evidence="2 3">
    <name type="scientific">Faecalitalea cylindroides</name>
    <dbReference type="NCBI Taxonomy" id="39483"/>
    <lineage>
        <taxon>Bacteria</taxon>
        <taxon>Bacillati</taxon>
        <taxon>Bacillota</taxon>
        <taxon>Erysipelotrichia</taxon>
        <taxon>Erysipelotrichales</taxon>
        <taxon>Erysipelotrichaceae</taxon>
        <taxon>Faecalitalea</taxon>
    </lineage>
</organism>